<organism evidence="1 2">
    <name type="scientific">Janthinobacterium kumbetense</name>
    <dbReference type="NCBI Taxonomy" id="2950280"/>
    <lineage>
        <taxon>Bacteria</taxon>
        <taxon>Pseudomonadati</taxon>
        <taxon>Pseudomonadota</taxon>
        <taxon>Betaproteobacteria</taxon>
        <taxon>Burkholderiales</taxon>
        <taxon>Oxalobacteraceae</taxon>
        <taxon>Janthinobacterium</taxon>
    </lineage>
</organism>
<dbReference type="EMBL" id="JAMQGR010000001">
    <property type="protein sequence ID" value="MCM2564301.1"/>
    <property type="molecule type" value="Genomic_DNA"/>
</dbReference>
<accession>A0ABT0WN49</accession>
<evidence type="ECO:0000313" key="2">
    <source>
        <dbReference type="Proteomes" id="UP001202243"/>
    </source>
</evidence>
<gene>
    <name evidence="1" type="ORF">NCG91_01720</name>
</gene>
<dbReference type="Proteomes" id="UP001202243">
    <property type="component" value="Unassembled WGS sequence"/>
</dbReference>
<protein>
    <submittedName>
        <fullName evidence="1">Agglutinin biogenesis protein MshP</fullName>
    </submittedName>
</protein>
<keyword evidence="2" id="KW-1185">Reference proteome</keyword>
<proteinExistence type="predicted"/>
<dbReference type="RefSeq" id="WP_251348314.1">
    <property type="nucleotide sequence ID" value="NZ_JAMQGR010000001.1"/>
</dbReference>
<name>A0ABT0WN49_9BURK</name>
<reference evidence="1 2" key="1">
    <citation type="submission" date="2022-06" db="EMBL/GenBank/DDBJ databases">
        <title>Janthinobacterium kumbetensis sp. nov., isolated from spring water in Turkey.</title>
        <authorList>
            <person name="Inan Bektas K."/>
            <person name="Belduz A.A."/>
            <person name="Canakci S."/>
            <person name="Nalcaoglu A."/>
            <person name="Ceylan E."/>
            <person name="Kati H."/>
        </authorList>
    </citation>
    <scope>NUCLEOTIDE SEQUENCE [LARGE SCALE GENOMIC DNA]</scope>
    <source>
        <strain evidence="1 2">GK</strain>
    </source>
</reference>
<comment type="caution">
    <text evidence="1">The sequence shown here is derived from an EMBL/GenBank/DDBJ whole genome shotgun (WGS) entry which is preliminary data.</text>
</comment>
<sequence>MRRLLRCRAGRMRGFSLVTAIFLLVVLAALAAVMVNISTFQQTESAMDVQGVRAEQAARAGLEWGLQQQISAGLTAGAACIGPASFSLPAGTTLSSFSVSVQCSTATGPGTLTSWTITATACNQPGTVEPFCPNAGNNADYVQRRLQAVLSQ</sequence>
<evidence type="ECO:0000313" key="1">
    <source>
        <dbReference type="EMBL" id="MCM2564301.1"/>
    </source>
</evidence>